<dbReference type="InterPro" id="IPR003593">
    <property type="entry name" value="AAA+_ATPase"/>
</dbReference>
<dbReference type="CDD" id="cd03257">
    <property type="entry name" value="ABC_NikE_OppD_transporters"/>
    <property type="match status" value="1"/>
</dbReference>
<dbReference type="RefSeq" id="WP_390252288.1">
    <property type="nucleotide sequence ID" value="NZ_JBHSDT010000008.1"/>
</dbReference>
<protein>
    <submittedName>
        <fullName evidence="6">ABC transporter ATP-binding protein</fullName>
    </submittedName>
</protein>
<dbReference type="SMART" id="SM00382">
    <property type="entry name" value="AAA"/>
    <property type="match status" value="1"/>
</dbReference>
<keyword evidence="4 6" id="KW-0067">ATP-binding</keyword>
<dbReference type="InterPro" id="IPR013563">
    <property type="entry name" value="Oligopep_ABC_C"/>
</dbReference>
<dbReference type="SUPFAM" id="SSF52540">
    <property type="entry name" value="P-loop containing nucleoside triphosphate hydrolases"/>
    <property type="match status" value="1"/>
</dbReference>
<dbReference type="PANTHER" id="PTHR43776">
    <property type="entry name" value="TRANSPORT ATP-BINDING PROTEIN"/>
    <property type="match status" value="1"/>
</dbReference>
<proteinExistence type="inferred from homology"/>
<dbReference type="InterPro" id="IPR017871">
    <property type="entry name" value="ABC_transporter-like_CS"/>
</dbReference>
<comment type="caution">
    <text evidence="6">The sequence shown here is derived from an EMBL/GenBank/DDBJ whole genome shotgun (WGS) entry which is preliminary data.</text>
</comment>
<evidence type="ECO:0000256" key="1">
    <source>
        <dbReference type="ARBA" id="ARBA00005417"/>
    </source>
</evidence>
<evidence type="ECO:0000256" key="3">
    <source>
        <dbReference type="ARBA" id="ARBA00022741"/>
    </source>
</evidence>
<reference evidence="7" key="1">
    <citation type="journal article" date="2019" name="Int. J. Syst. Evol. Microbiol.">
        <title>The Global Catalogue of Microorganisms (GCM) 10K type strain sequencing project: providing services to taxonomists for standard genome sequencing and annotation.</title>
        <authorList>
            <consortium name="The Broad Institute Genomics Platform"/>
            <consortium name="The Broad Institute Genome Sequencing Center for Infectious Disease"/>
            <person name="Wu L."/>
            <person name="Ma J."/>
        </authorList>
    </citation>
    <scope>NUCLEOTIDE SEQUENCE [LARGE SCALE GENOMIC DNA]</scope>
    <source>
        <strain evidence="7">CCUG 37865</strain>
    </source>
</reference>
<sequence>MALLKVEDLHVHFPIRSGLLKRVVGHVKAVNGVSLELKQGETYGLVGESGSGKTTTGRAVIGLSEVTSGKVVYNDQDLVGVKRSKTIQKEIQMIFQDPYSSLNPKKRVLDIIAEPLRNFGRMSKQEEYSRVGELLNQVGLSSESILKYPHEFSGGQRQRIGIARAIALHPKLIIADEPVSALDVSVQAQVLNFMKDLQKDLNLTYLLISHDLGIIRHMCDRIGIMYKGRLVEEASAEEIYQNPQHIYTKRLISSIPDIDPKNREKRAALREEVKRDFDKTIANYFDDDGIAYDLKPVSHSHFAALPGEGH</sequence>
<evidence type="ECO:0000256" key="4">
    <source>
        <dbReference type="ARBA" id="ARBA00022840"/>
    </source>
</evidence>
<dbReference type="InterPro" id="IPR027417">
    <property type="entry name" value="P-loop_NTPase"/>
</dbReference>
<gene>
    <name evidence="6" type="ORF">ACFOY7_11780</name>
</gene>
<name>A0ABV8WWC4_9BACI</name>
<dbReference type="PANTHER" id="PTHR43776:SF7">
    <property type="entry name" value="D,D-DIPEPTIDE TRANSPORT ATP-BINDING PROTEIN DDPF-RELATED"/>
    <property type="match status" value="1"/>
</dbReference>
<evidence type="ECO:0000259" key="5">
    <source>
        <dbReference type="PROSITE" id="PS50893"/>
    </source>
</evidence>
<evidence type="ECO:0000313" key="6">
    <source>
        <dbReference type="EMBL" id="MFC4403750.1"/>
    </source>
</evidence>
<keyword evidence="7" id="KW-1185">Reference proteome</keyword>
<accession>A0ABV8WWC4</accession>
<dbReference type="PROSITE" id="PS00211">
    <property type="entry name" value="ABC_TRANSPORTER_1"/>
    <property type="match status" value="1"/>
</dbReference>
<dbReference type="GO" id="GO:0005524">
    <property type="term" value="F:ATP binding"/>
    <property type="evidence" value="ECO:0007669"/>
    <property type="project" value="UniProtKB-KW"/>
</dbReference>
<dbReference type="Gene3D" id="3.40.50.300">
    <property type="entry name" value="P-loop containing nucleotide triphosphate hydrolases"/>
    <property type="match status" value="1"/>
</dbReference>
<feature type="domain" description="ABC transporter" evidence="5">
    <location>
        <begin position="4"/>
        <end position="252"/>
    </location>
</feature>
<evidence type="ECO:0000256" key="2">
    <source>
        <dbReference type="ARBA" id="ARBA00022448"/>
    </source>
</evidence>
<evidence type="ECO:0000313" key="7">
    <source>
        <dbReference type="Proteomes" id="UP001595882"/>
    </source>
</evidence>
<dbReference type="Pfam" id="PF08352">
    <property type="entry name" value="oligo_HPY"/>
    <property type="match status" value="1"/>
</dbReference>
<organism evidence="6 7">
    <name type="scientific">Gracilibacillus xinjiangensis</name>
    <dbReference type="NCBI Taxonomy" id="1193282"/>
    <lineage>
        <taxon>Bacteria</taxon>
        <taxon>Bacillati</taxon>
        <taxon>Bacillota</taxon>
        <taxon>Bacilli</taxon>
        <taxon>Bacillales</taxon>
        <taxon>Bacillaceae</taxon>
        <taxon>Gracilibacillus</taxon>
    </lineage>
</organism>
<dbReference type="Proteomes" id="UP001595882">
    <property type="component" value="Unassembled WGS sequence"/>
</dbReference>
<keyword evidence="2" id="KW-0813">Transport</keyword>
<keyword evidence="3" id="KW-0547">Nucleotide-binding</keyword>
<dbReference type="InterPro" id="IPR003439">
    <property type="entry name" value="ABC_transporter-like_ATP-bd"/>
</dbReference>
<dbReference type="Pfam" id="PF00005">
    <property type="entry name" value="ABC_tran"/>
    <property type="match status" value="1"/>
</dbReference>
<dbReference type="PROSITE" id="PS50893">
    <property type="entry name" value="ABC_TRANSPORTER_2"/>
    <property type="match status" value="1"/>
</dbReference>
<dbReference type="EMBL" id="JBHSDT010000008">
    <property type="protein sequence ID" value="MFC4403750.1"/>
    <property type="molecule type" value="Genomic_DNA"/>
</dbReference>
<comment type="similarity">
    <text evidence="1">Belongs to the ABC transporter superfamily.</text>
</comment>
<dbReference type="InterPro" id="IPR050319">
    <property type="entry name" value="ABC_transp_ATP-bind"/>
</dbReference>